<dbReference type="AlphaFoldDB" id="A0A6G8B1W7"/>
<keyword evidence="3" id="KW-1185">Reference proteome</keyword>
<accession>A0A6G8B1W7</accession>
<feature type="domain" description="Integrase catalytic" evidence="1">
    <location>
        <begin position="2"/>
        <end position="32"/>
    </location>
</feature>
<name>A0A6G8B1W7_9LACO</name>
<dbReference type="RefSeq" id="WP_166011644.1">
    <property type="nucleotide sequence ID" value="NZ_CP049888.1"/>
</dbReference>
<evidence type="ECO:0000259" key="1">
    <source>
        <dbReference type="Pfam" id="PF13333"/>
    </source>
</evidence>
<evidence type="ECO:0000313" key="3">
    <source>
        <dbReference type="Proteomes" id="UP000500741"/>
    </source>
</evidence>
<gene>
    <name evidence="2" type="ORF">G7084_00975</name>
</gene>
<reference evidence="2 3" key="1">
    <citation type="submission" date="2020-03" db="EMBL/GenBank/DDBJ databases">
        <title>Weissella sp. nov., isolated from Cybister lewisianus.</title>
        <authorList>
            <person name="Hyun D.-W."/>
            <person name="Bae J.-W."/>
        </authorList>
    </citation>
    <scope>NUCLEOTIDE SEQUENCE [LARGE SCALE GENOMIC DNA]</scope>
    <source>
        <strain evidence="2 3">HDW19</strain>
    </source>
</reference>
<proteinExistence type="predicted"/>
<dbReference type="Pfam" id="PF13333">
    <property type="entry name" value="rve_2"/>
    <property type="match status" value="1"/>
</dbReference>
<dbReference type="EMBL" id="CP049888">
    <property type="protein sequence ID" value="QIL51246.1"/>
    <property type="molecule type" value="Genomic_DNA"/>
</dbReference>
<dbReference type="KEGG" id="wco:G7084_00975"/>
<dbReference type="Proteomes" id="UP000500741">
    <property type="component" value="Chromosome"/>
</dbReference>
<dbReference type="GO" id="GO:0015074">
    <property type="term" value="P:DNA integration"/>
    <property type="evidence" value="ECO:0007669"/>
    <property type="project" value="InterPro"/>
</dbReference>
<evidence type="ECO:0000313" key="2">
    <source>
        <dbReference type="EMBL" id="QIL51246.1"/>
    </source>
</evidence>
<organism evidence="2 3">
    <name type="scientific">Weissella coleopterorum</name>
    <dbReference type="NCBI Taxonomy" id="2714949"/>
    <lineage>
        <taxon>Bacteria</taxon>
        <taxon>Bacillati</taxon>
        <taxon>Bacillota</taxon>
        <taxon>Bacilli</taxon>
        <taxon>Lactobacillales</taxon>
        <taxon>Lactobacillaceae</taxon>
        <taxon>Weissella</taxon>
    </lineage>
</organism>
<protein>
    <submittedName>
        <fullName evidence="2">IS3 family transposase</fullName>
    </submittedName>
</protein>
<sequence length="38" mass="4891">MFKREFVYLTKFQSYDDLILKIEIYMYWYNHHKVRTAV</sequence>
<dbReference type="InterPro" id="IPR001584">
    <property type="entry name" value="Integrase_cat-core"/>
</dbReference>